<evidence type="ECO:0000313" key="3">
    <source>
        <dbReference type="Proteomes" id="UP001304683"/>
    </source>
</evidence>
<dbReference type="EMBL" id="CP132508">
    <property type="protein sequence ID" value="WPD19002.1"/>
    <property type="molecule type" value="Genomic_DNA"/>
</dbReference>
<sequence length="247" mass="25674">MNGPGPGEGTSAVCPYLLAVRSVVFGTCNLLLLGVPAGWRLGDGAFPPEVDRWAVRDGISWATAARGHWWLAATAGGTGSGPGDSRGGAAQGTEVAGAGRPVQRTGDGRSDGGAEGRTATAASPRVARRGEGGGRRRLPARVELFLDVRPRAAVDRAGEGPVASPAARLLSRSATDGTLELAGHRGWWARGAVRRGFPGRWHPARALVVDCPETKRRIAVRLEAAPGSGESEVEAAWEAAVRGWRCH</sequence>
<evidence type="ECO:0000313" key="2">
    <source>
        <dbReference type="EMBL" id="WPD19002.1"/>
    </source>
</evidence>
<reference evidence="2 3" key="1">
    <citation type="submission" date="2023-08" db="EMBL/GenBank/DDBJ databases">
        <title>Genome sequence of Thermaerobacter compostii strain Ins1, a spore-forming filamentous bacterium isolated from a deep geothermal reservoir.</title>
        <authorList>
            <person name="Bregnard D."/>
            <person name="Gonzalez D."/>
            <person name="Junier P."/>
        </authorList>
    </citation>
    <scope>NUCLEOTIDE SEQUENCE [LARGE SCALE GENOMIC DNA]</scope>
    <source>
        <strain evidence="2 3">Ins1</strain>
    </source>
</reference>
<feature type="compositionally biased region" description="Gly residues" evidence="1">
    <location>
        <begin position="76"/>
        <end position="90"/>
    </location>
</feature>
<accession>A0ABZ0QNC2</accession>
<dbReference type="Proteomes" id="UP001304683">
    <property type="component" value="Chromosome"/>
</dbReference>
<keyword evidence="3" id="KW-1185">Reference proteome</keyword>
<name>A0ABZ0QNC2_9FIRM</name>
<feature type="region of interest" description="Disordered" evidence="1">
    <location>
        <begin position="75"/>
        <end position="134"/>
    </location>
</feature>
<gene>
    <name evidence="2" type="ORF">Q5761_11735</name>
</gene>
<evidence type="ECO:0000256" key="1">
    <source>
        <dbReference type="SAM" id="MobiDB-lite"/>
    </source>
</evidence>
<dbReference type="RefSeq" id="WP_135224502.1">
    <property type="nucleotide sequence ID" value="NZ_CP132508.1"/>
</dbReference>
<organism evidence="2 3">
    <name type="scientific">Thermaerobacter composti</name>
    <dbReference type="NCBI Taxonomy" id="554949"/>
    <lineage>
        <taxon>Bacteria</taxon>
        <taxon>Bacillati</taxon>
        <taxon>Bacillota</taxon>
        <taxon>Clostridia</taxon>
        <taxon>Eubacteriales</taxon>
        <taxon>Clostridiales Family XVII. Incertae Sedis</taxon>
        <taxon>Thermaerobacter</taxon>
    </lineage>
</organism>
<protein>
    <submittedName>
        <fullName evidence="2">Uncharacterized protein</fullName>
    </submittedName>
</protein>
<proteinExistence type="predicted"/>